<reference evidence="2 3" key="1">
    <citation type="submission" date="2017-11" db="EMBL/GenBank/DDBJ databases">
        <title>Draft Genome Sequence of Methylobacter psychrotolerans Sph1T, an Obligate Methanotroph from Low-Temperature Environments.</title>
        <authorList>
            <person name="Oshkin I.Y."/>
            <person name="Miroshnikov K."/>
            <person name="Belova S.E."/>
            <person name="Korzhenkov A."/>
            <person name="Toshchakov S.V."/>
            <person name="Dedysh S.N."/>
        </authorList>
    </citation>
    <scope>NUCLEOTIDE SEQUENCE [LARGE SCALE GENOMIC DNA]</scope>
    <source>
        <strain evidence="2 3">Sph1</strain>
    </source>
</reference>
<dbReference type="InterPro" id="IPR029063">
    <property type="entry name" value="SAM-dependent_MTases_sf"/>
</dbReference>
<organism evidence="2 3">
    <name type="scientific">Methylovulum psychrotolerans</name>
    <dbReference type="NCBI Taxonomy" id="1704499"/>
    <lineage>
        <taxon>Bacteria</taxon>
        <taxon>Pseudomonadati</taxon>
        <taxon>Pseudomonadota</taxon>
        <taxon>Gammaproteobacteria</taxon>
        <taxon>Methylococcales</taxon>
        <taxon>Methylococcaceae</taxon>
        <taxon>Methylovulum</taxon>
    </lineage>
</organism>
<protein>
    <recommendedName>
        <fullName evidence="1">Methyltransferase FkbM domain-containing protein</fullName>
    </recommendedName>
</protein>
<dbReference type="Pfam" id="PF05050">
    <property type="entry name" value="Methyltransf_21"/>
    <property type="match status" value="1"/>
</dbReference>
<comment type="caution">
    <text evidence="2">The sequence shown here is derived from an EMBL/GenBank/DDBJ whole genome shotgun (WGS) entry which is preliminary data.</text>
</comment>
<dbReference type="EMBL" id="PGFZ01000017">
    <property type="protein sequence ID" value="POZ50005.1"/>
    <property type="molecule type" value="Genomic_DNA"/>
</dbReference>
<sequence length="445" mass="49846">MNTPPKPKNFFQRLLKKLLRNVFKIKITKIRATDNLPIETVAVIEAPVPMIEASPYRELLLLQTALQNFSSAGELDIVINEMKKFFSAGKRAEVFPVFHPKITHPIYLRRGTSDFMNFIQIFVRAEYAQSFYFPPQTIIDLGSYIGLSAIYFANRFPTAKIICVEPSTDNYGMLKLNTRAYPNVTTINTGVWSHKTKLKITNQIGGDWGNIIQEVGDDESGDDTLSAISIADILNDYQIDKIDFLKIDIEGSEKQVFTHHTEAWIDAVEAISCETHDRFLPGCTQAYEALFADRGFDKFQNGEYITFVKAGQHCLDNSLFDNTQLLEFIQVLNLQDDHFDMLVIDSLPAGTHAKHTMYTGDIGGLALTKIGMPNISAILLATADGLFEGSMGIASPILGKRFSENPSSAKARFLFSDVSLRKHQTLDILVRFAGGKTVPIFRLKV</sequence>
<evidence type="ECO:0000259" key="1">
    <source>
        <dbReference type="Pfam" id="PF05050"/>
    </source>
</evidence>
<dbReference type="InterPro" id="IPR052514">
    <property type="entry name" value="SAM-dependent_MTase"/>
</dbReference>
<dbReference type="AlphaFoldDB" id="A0A2S5CGS8"/>
<dbReference type="PANTHER" id="PTHR34203:SF15">
    <property type="entry name" value="SLL1173 PROTEIN"/>
    <property type="match status" value="1"/>
</dbReference>
<accession>A0A2S5CGS8</accession>
<dbReference type="NCBIfam" id="TIGR01444">
    <property type="entry name" value="fkbM_fam"/>
    <property type="match status" value="1"/>
</dbReference>
<dbReference type="PANTHER" id="PTHR34203">
    <property type="entry name" value="METHYLTRANSFERASE, FKBM FAMILY PROTEIN"/>
    <property type="match status" value="1"/>
</dbReference>
<proteinExistence type="predicted"/>
<dbReference type="Gene3D" id="3.40.50.150">
    <property type="entry name" value="Vaccinia Virus protein VP39"/>
    <property type="match status" value="1"/>
</dbReference>
<dbReference type="Proteomes" id="UP000237423">
    <property type="component" value="Unassembled WGS sequence"/>
</dbReference>
<name>A0A2S5CGS8_9GAMM</name>
<feature type="domain" description="Methyltransferase FkbM" evidence="1">
    <location>
        <begin position="140"/>
        <end position="276"/>
    </location>
</feature>
<dbReference type="RefSeq" id="WP_103975672.1">
    <property type="nucleotide sequence ID" value="NZ_PGFZ01000017.1"/>
</dbReference>
<dbReference type="SUPFAM" id="SSF53335">
    <property type="entry name" value="S-adenosyl-L-methionine-dependent methyltransferases"/>
    <property type="match status" value="1"/>
</dbReference>
<evidence type="ECO:0000313" key="2">
    <source>
        <dbReference type="EMBL" id="POZ50005.1"/>
    </source>
</evidence>
<dbReference type="InterPro" id="IPR006342">
    <property type="entry name" value="FkbM_mtfrase"/>
</dbReference>
<evidence type="ECO:0000313" key="3">
    <source>
        <dbReference type="Proteomes" id="UP000237423"/>
    </source>
</evidence>
<gene>
    <name evidence="2" type="ORF">AADEFJLK_04213</name>
</gene>